<dbReference type="Proteomes" id="UP000502196">
    <property type="component" value="Chromosome"/>
</dbReference>
<dbReference type="EMBL" id="LR792683">
    <property type="protein sequence ID" value="CAB3394174.1"/>
    <property type="molecule type" value="Genomic_DNA"/>
</dbReference>
<protein>
    <submittedName>
        <fullName evidence="1">Uncharacterized protein</fullName>
    </submittedName>
</protein>
<evidence type="ECO:0000313" key="1">
    <source>
        <dbReference type="EMBL" id="CAB3394174.1"/>
    </source>
</evidence>
<sequence length="31" mass="3561">MFTDIDVDQDEVVSVFVFDRPIDGGTRMNEL</sequence>
<name>A0A6F9EC93_9BACL</name>
<organism evidence="1 2">
    <name type="scientific">Kyrpidia spormannii</name>
    <dbReference type="NCBI Taxonomy" id="2055160"/>
    <lineage>
        <taxon>Bacteria</taxon>
        <taxon>Bacillati</taxon>
        <taxon>Bacillota</taxon>
        <taxon>Bacilli</taxon>
        <taxon>Bacillales</taxon>
        <taxon>Alicyclobacillaceae</taxon>
        <taxon>Kyrpidia</taxon>
    </lineage>
</organism>
<evidence type="ECO:0000313" key="2">
    <source>
        <dbReference type="Proteomes" id="UP000502196"/>
    </source>
</evidence>
<gene>
    <name evidence="1" type="ORF">COOX1_2282</name>
</gene>
<dbReference type="AlphaFoldDB" id="A0A6F9EC93"/>
<accession>A0A6F9EC93</accession>
<proteinExistence type="predicted"/>
<reference evidence="1 2" key="1">
    <citation type="submission" date="2020-04" db="EMBL/GenBank/DDBJ databases">
        <authorList>
            <person name="Hogendoorn C."/>
        </authorList>
    </citation>
    <scope>NUCLEOTIDE SEQUENCE [LARGE SCALE GENOMIC DNA]</scope>
    <source>
        <strain evidence="1">COOX1</strain>
    </source>
</reference>